<dbReference type="Gene3D" id="3.20.20.80">
    <property type="entry name" value="Glycosidases"/>
    <property type="match status" value="1"/>
</dbReference>
<dbReference type="InterPro" id="IPR017853">
    <property type="entry name" value="GH"/>
</dbReference>
<organism evidence="3 4">
    <name type="scientific">Streptomyces huasconensis</name>
    <dbReference type="NCBI Taxonomy" id="1854574"/>
    <lineage>
        <taxon>Bacteria</taxon>
        <taxon>Bacillati</taxon>
        <taxon>Actinomycetota</taxon>
        <taxon>Actinomycetes</taxon>
        <taxon>Kitasatosporales</taxon>
        <taxon>Streptomycetaceae</taxon>
        <taxon>Streptomyces</taxon>
    </lineage>
</organism>
<feature type="compositionally biased region" description="Low complexity" evidence="1">
    <location>
        <begin position="42"/>
        <end position="52"/>
    </location>
</feature>
<dbReference type="SUPFAM" id="SSF51445">
    <property type="entry name" value="(Trans)glycosidases"/>
    <property type="match status" value="1"/>
</dbReference>
<dbReference type="PROSITE" id="PS51318">
    <property type="entry name" value="TAT"/>
    <property type="match status" value="1"/>
</dbReference>
<keyword evidence="2" id="KW-0732">Signal</keyword>
<dbReference type="RefSeq" id="WP_359782579.1">
    <property type="nucleotide sequence ID" value="NZ_JBEYRR010000012.1"/>
</dbReference>
<gene>
    <name evidence="3" type="ORF">AB0887_29690</name>
</gene>
<dbReference type="Proteomes" id="UP001553843">
    <property type="component" value="Unassembled WGS sequence"/>
</dbReference>
<dbReference type="EMBL" id="JBEYRS010000014">
    <property type="protein sequence ID" value="MEW2366106.1"/>
    <property type="molecule type" value="Genomic_DNA"/>
</dbReference>
<feature type="region of interest" description="Disordered" evidence="1">
    <location>
        <begin position="42"/>
        <end position="64"/>
    </location>
</feature>
<evidence type="ECO:0000313" key="4">
    <source>
        <dbReference type="Proteomes" id="UP001553843"/>
    </source>
</evidence>
<feature type="signal peptide" evidence="2">
    <location>
        <begin position="1"/>
        <end position="28"/>
    </location>
</feature>
<sequence length="382" mass="42039">MPDGTAPAPTRRALLASAAAALSTTALTTVWSADNAPAHAASADAEASSRASGPLGHAGPLAHKGVNFDTDRDVWRTEYVRREMVAIKQQLHCNAVLLLGHDLDRLTEAASIAAAHGLFVWFEPRQFDKDAEQTLAFLGSVARAAERLRARHPGVGMALGTELTLFMSGLVPGKDYIERGQALGRPESAGFQERLNAFLDRALKTVRPLFRGRVTYSSGEWEEVDWRAFDVVGVNLYRNAENRAVYTQRLRALHRHGKPVVVTEFGCCTFTGAKDHGGNGFNAADWQHEPPVVKDGYVRDEREQADEIGDLLDLYAAERVHGAFVYNFIAPDSPYSPRRRHDLDIASFALAKTFPTGTPRGYAETGQWEPKRSFAAVARRFR</sequence>
<feature type="chain" id="PRO_5047144074" evidence="2">
    <location>
        <begin position="29"/>
        <end position="382"/>
    </location>
</feature>
<reference evidence="3 4" key="1">
    <citation type="submission" date="2024-06" db="EMBL/GenBank/DDBJ databases">
        <title>The Natural Products Discovery Center: Release of the First 8490 Sequenced Strains for Exploring Actinobacteria Biosynthetic Diversity.</title>
        <authorList>
            <person name="Kalkreuter E."/>
            <person name="Kautsar S.A."/>
            <person name="Yang D."/>
            <person name="Bader C.D."/>
            <person name="Teijaro C.N."/>
            <person name="Fluegel L."/>
            <person name="Davis C.M."/>
            <person name="Simpson J.R."/>
            <person name="Lauterbach L."/>
            <person name="Steele A.D."/>
            <person name="Gui C."/>
            <person name="Meng S."/>
            <person name="Li G."/>
            <person name="Viehrig K."/>
            <person name="Ye F."/>
            <person name="Su P."/>
            <person name="Kiefer A.F."/>
            <person name="Nichols A."/>
            <person name="Cepeda A.J."/>
            <person name="Yan W."/>
            <person name="Fan B."/>
            <person name="Jiang Y."/>
            <person name="Adhikari A."/>
            <person name="Zheng C.-J."/>
            <person name="Schuster L."/>
            <person name="Cowan T.M."/>
            <person name="Smanski M.J."/>
            <person name="Chevrette M.G."/>
            <person name="De Carvalho L.P.S."/>
            <person name="Shen B."/>
        </authorList>
    </citation>
    <scope>NUCLEOTIDE SEQUENCE [LARGE SCALE GENOMIC DNA]</scope>
    <source>
        <strain evidence="3 4">NPDC047833</strain>
    </source>
</reference>
<evidence type="ECO:0000256" key="2">
    <source>
        <dbReference type="SAM" id="SignalP"/>
    </source>
</evidence>
<accession>A0ABV3M318</accession>
<comment type="caution">
    <text evidence="3">The sequence shown here is derived from an EMBL/GenBank/DDBJ whole genome shotgun (WGS) entry which is preliminary data.</text>
</comment>
<evidence type="ECO:0000313" key="3">
    <source>
        <dbReference type="EMBL" id="MEW2366106.1"/>
    </source>
</evidence>
<name>A0ABV3M318_9ACTN</name>
<proteinExistence type="predicted"/>
<protein>
    <submittedName>
        <fullName evidence="3">Abortive infection protein</fullName>
    </submittedName>
</protein>
<keyword evidence="4" id="KW-1185">Reference proteome</keyword>
<dbReference type="InterPro" id="IPR006311">
    <property type="entry name" value="TAT_signal"/>
</dbReference>
<evidence type="ECO:0000256" key="1">
    <source>
        <dbReference type="SAM" id="MobiDB-lite"/>
    </source>
</evidence>